<evidence type="ECO:0000313" key="2">
    <source>
        <dbReference type="EMBL" id="QEA12638.1"/>
    </source>
</evidence>
<dbReference type="InterPro" id="IPR036663">
    <property type="entry name" value="Fumarylacetoacetase_C_sf"/>
</dbReference>
<accession>A0A5B8RV51</accession>
<organism evidence="2 3">
    <name type="scientific">Comamonas flocculans</name>
    <dbReference type="NCBI Taxonomy" id="2597701"/>
    <lineage>
        <taxon>Bacteria</taxon>
        <taxon>Pseudomonadati</taxon>
        <taxon>Pseudomonadota</taxon>
        <taxon>Betaproteobacteria</taxon>
        <taxon>Burkholderiales</taxon>
        <taxon>Comamonadaceae</taxon>
        <taxon>Comamonas</taxon>
    </lineage>
</organism>
<dbReference type="InterPro" id="IPR041072">
    <property type="entry name" value="FAA_hydro_N"/>
</dbReference>
<dbReference type="AlphaFoldDB" id="A0A5B8RV51"/>
<keyword evidence="3" id="KW-1185">Reference proteome</keyword>
<dbReference type="PANTHER" id="PTHR43211">
    <property type="entry name" value="FUMARYLACETOACETATE HYDROLASE"/>
    <property type="match status" value="1"/>
</dbReference>
<dbReference type="Proteomes" id="UP000321199">
    <property type="component" value="Chromosome"/>
</dbReference>
<dbReference type="Pfam" id="PF18288">
    <property type="entry name" value="FAA_hydro_N_2"/>
    <property type="match status" value="1"/>
</dbReference>
<sequence>MKLATLRDGSRDGQLVVVSRDLAQAHYASGIADCLQQVLDDWNFLAPQLQELCAQLNAGRARHAFAFDPSLCLAPLPRAFGWARCDAYAAAEPAAAAWTQEAGAPLLPPRASWPMGDLQELGFLAGWAALTGELERACTAEQASESVRLLTLALGLLAPGGRNLLASAFAPVVLTPDELAHGWHAGRLALGLQVQLNGRSFGLCDMAAQMPHGLGEWLAALAQARPLACGALVGALPVRDADAGKGHGSLADKRAAEVAGEGQARTPWLRAGDVLRVQARQPGTEAGPFGAIELQIT</sequence>
<name>A0A5B8RV51_9BURK</name>
<dbReference type="OrthoDB" id="9775905at2"/>
<dbReference type="PANTHER" id="PTHR43211:SF1">
    <property type="entry name" value="BLL6422 PROTEIN"/>
    <property type="match status" value="1"/>
</dbReference>
<gene>
    <name evidence="2" type="ORF">FOZ74_06110</name>
</gene>
<dbReference type="KEGG" id="cof:FOZ74_06110"/>
<keyword evidence="2" id="KW-0378">Hydrolase</keyword>
<feature type="domain" description="Fumarylacetoacetase N-terminal" evidence="1">
    <location>
        <begin position="1"/>
        <end position="78"/>
    </location>
</feature>
<proteinExistence type="predicted"/>
<dbReference type="EMBL" id="CP042344">
    <property type="protein sequence ID" value="QEA12638.1"/>
    <property type="molecule type" value="Genomic_DNA"/>
</dbReference>
<dbReference type="Gene3D" id="3.90.850.10">
    <property type="entry name" value="Fumarylacetoacetase-like, C-terminal domain"/>
    <property type="match status" value="1"/>
</dbReference>
<reference evidence="2 3" key="1">
    <citation type="submission" date="2019-07" db="EMBL/GenBank/DDBJ databases">
        <title>Complete genome sequence of Comamonas sp. NLF 7-7 isolated from livestock.</title>
        <authorList>
            <person name="Kim D.H."/>
            <person name="Kim J.G."/>
        </authorList>
    </citation>
    <scope>NUCLEOTIDE SEQUENCE [LARGE SCALE GENOMIC DNA]</scope>
    <source>
        <strain evidence="2 3">NLF 7-7</strain>
    </source>
</reference>
<dbReference type="SUPFAM" id="SSF56529">
    <property type="entry name" value="FAH"/>
    <property type="match status" value="1"/>
</dbReference>
<protein>
    <submittedName>
        <fullName evidence="2">Fumarylacetoacetate hydrolase</fullName>
    </submittedName>
</protein>
<dbReference type="GO" id="GO:0016787">
    <property type="term" value="F:hydrolase activity"/>
    <property type="evidence" value="ECO:0007669"/>
    <property type="project" value="UniProtKB-KW"/>
</dbReference>
<dbReference type="RefSeq" id="WP_146912233.1">
    <property type="nucleotide sequence ID" value="NZ_CP042344.1"/>
</dbReference>
<evidence type="ECO:0000259" key="1">
    <source>
        <dbReference type="Pfam" id="PF18288"/>
    </source>
</evidence>
<evidence type="ECO:0000313" key="3">
    <source>
        <dbReference type="Proteomes" id="UP000321199"/>
    </source>
</evidence>